<evidence type="ECO:0000313" key="1">
    <source>
        <dbReference type="EMBL" id="AIK96886.1"/>
    </source>
</evidence>
<evidence type="ECO:0000313" key="2">
    <source>
        <dbReference type="Proteomes" id="UP000028926"/>
    </source>
</evidence>
<dbReference type="EMBL" id="CP008941">
    <property type="protein sequence ID" value="AIK96886.1"/>
    <property type="molecule type" value="Genomic_DNA"/>
</dbReference>
<dbReference type="AlphaFoldDB" id="A0A077AWN4"/>
<dbReference type="Proteomes" id="UP000028926">
    <property type="component" value="Chromosome"/>
</dbReference>
<dbReference type="KEGG" id="paca:ID47_09285"/>
<keyword evidence="2" id="KW-1185">Reference proteome</keyword>
<protein>
    <recommendedName>
        <fullName evidence="3">DUF2750 domain-containing protein</fullName>
    </recommendedName>
</protein>
<name>A0A077AWN4_9PROT</name>
<accession>A0A077AWN4</accession>
<proteinExistence type="predicted"/>
<reference evidence="1 2" key="1">
    <citation type="submission" date="2014-07" db="EMBL/GenBank/DDBJ databases">
        <title>Comparative genomic insights into amoeba endosymbionts belonging to the families of Holosporaceae and Candidatus Midichloriaceae within Rickettsiales.</title>
        <authorList>
            <person name="Wang Z."/>
            <person name="Wu M."/>
        </authorList>
    </citation>
    <scope>NUCLEOTIDE SEQUENCE [LARGE SCALE GENOMIC DNA]</scope>
    <source>
        <strain evidence="1">PRA3</strain>
    </source>
</reference>
<dbReference type="HOGENOM" id="CLU_1821867_0_0_5"/>
<organism evidence="1 2">
    <name type="scientific">Candidatus Odyssella acanthamoebae</name>
    <dbReference type="NCBI Taxonomy" id="91604"/>
    <lineage>
        <taxon>Bacteria</taxon>
        <taxon>Pseudomonadati</taxon>
        <taxon>Pseudomonadota</taxon>
        <taxon>Alphaproteobacteria</taxon>
        <taxon>Holosporales</taxon>
        <taxon>Candidatus Paracaedibacteraceae</taxon>
        <taxon>Candidatus Odyssella</taxon>
    </lineage>
</organism>
<sequence>MNSELDLEKEFNGRALKFIEEAVATEKIYVLVQDKMCVQTESLEFTREDDEPLDTIPLWTESYVENAKTWAEDYATLEEMPVSYLIEEFLPEIEEGYCSVGLNWDQDGIGRELPPFHLVQLLVKQVKEGKITEKDLDISEE</sequence>
<dbReference type="Pfam" id="PF11042">
    <property type="entry name" value="DUF2750"/>
    <property type="match status" value="1"/>
</dbReference>
<dbReference type="RefSeq" id="WP_038465675.1">
    <property type="nucleotide sequence ID" value="NZ_CP008941.1"/>
</dbReference>
<gene>
    <name evidence="1" type="ORF">ID47_09285</name>
</gene>
<dbReference type="InterPro" id="IPR021284">
    <property type="entry name" value="DUF2750"/>
</dbReference>
<evidence type="ECO:0008006" key="3">
    <source>
        <dbReference type="Google" id="ProtNLM"/>
    </source>
</evidence>
<dbReference type="eggNOG" id="ENOG5031BCB">
    <property type="taxonomic scope" value="Bacteria"/>
</dbReference>